<comment type="caution">
    <text evidence="1">The sequence shown here is derived from an EMBL/GenBank/DDBJ whole genome shotgun (WGS) entry which is preliminary data.</text>
</comment>
<sequence length="51" mass="5672">MTEDVGEFHFCIEKKLLDQIGSVFIDSDPTGSFRIYTERLPTLFSGGACSL</sequence>
<gene>
    <name evidence="1" type="ORF">H9874_08595</name>
</gene>
<protein>
    <submittedName>
        <fullName evidence="1">Uncharacterized protein</fullName>
    </submittedName>
</protein>
<evidence type="ECO:0000313" key="2">
    <source>
        <dbReference type="Proteomes" id="UP000824264"/>
    </source>
</evidence>
<name>A0A9D1UA53_9BACT</name>
<proteinExistence type="predicted"/>
<reference evidence="1" key="1">
    <citation type="journal article" date="2021" name="PeerJ">
        <title>Extensive microbial diversity within the chicken gut microbiome revealed by metagenomics and culture.</title>
        <authorList>
            <person name="Gilroy R."/>
            <person name="Ravi A."/>
            <person name="Getino M."/>
            <person name="Pursley I."/>
            <person name="Horton D.L."/>
            <person name="Alikhan N.F."/>
            <person name="Baker D."/>
            <person name="Gharbi K."/>
            <person name="Hall N."/>
            <person name="Watson M."/>
            <person name="Adriaenssens E.M."/>
            <person name="Foster-Nyarko E."/>
            <person name="Jarju S."/>
            <person name="Secka A."/>
            <person name="Antonio M."/>
            <person name="Oren A."/>
            <person name="Chaudhuri R.R."/>
            <person name="La Ragione R."/>
            <person name="Hildebrand F."/>
            <person name="Pallen M.J."/>
        </authorList>
    </citation>
    <scope>NUCLEOTIDE SEQUENCE</scope>
    <source>
        <strain evidence="1">ChiSxjej5B17-1746</strain>
    </source>
</reference>
<accession>A0A9D1UA53</accession>
<evidence type="ECO:0000313" key="1">
    <source>
        <dbReference type="EMBL" id="HIW79186.1"/>
    </source>
</evidence>
<dbReference type="AlphaFoldDB" id="A0A9D1UA53"/>
<dbReference type="Proteomes" id="UP000824264">
    <property type="component" value="Unassembled WGS sequence"/>
</dbReference>
<reference evidence="1" key="2">
    <citation type="submission" date="2021-04" db="EMBL/GenBank/DDBJ databases">
        <authorList>
            <person name="Gilroy R."/>
        </authorList>
    </citation>
    <scope>NUCLEOTIDE SEQUENCE</scope>
    <source>
        <strain evidence="1">ChiSxjej5B17-1746</strain>
    </source>
</reference>
<organism evidence="1 2">
    <name type="scientific">Candidatus Bilophila faecipullorum</name>
    <dbReference type="NCBI Taxonomy" id="2838482"/>
    <lineage>
        <taxon>Bacteria</taxon>
        <taxon>Pseudomonadati</taxon>
        <taxon>Thermodesulfobacteriota</taxon>
        <taxon>Desulfovibrionia</taxon>
        <taxon>Desulfovibrionales</taxon>
        <taxon>Desulfovibrionaceae</taxon>
        <taxon>Bilophila</taxon>
    </lineage>
</organism>
<dbReference type="EMBL" id="DXGI01000323">
    <property type="protein sequence ID" value="HIW79186.1"/>
    <property type="molecule type" value="Genomic_DNA"/>
</dbReference>